<dbReference type="EMBL" id="CH445353">
    <property type="protein sequence ID" value="EAT78589.1"/>
    <property type="molecule type" value="Genomic_DNA"/>
</dbReference>
<dbReference type="RefSeq" id="XP_001804164.1">
    <property type="nucleotide sequence ID" value="XM_001804112.1"/>
</dbReference>
<dbReference type="Proteomes" id="UP000001055">
    <property type="component" value="Unassembled WGS sequence"/>
</dbReference>
<proteinExistence type="predicted"/>
<organism evidence="2 3">
    <name type="scientific">Phaeosphaeria nodorum (strain SN15 / ATCC MYA-4574 / FGSC 10173)</name>
    <name type="common">Glume blotch fungus</name>
    <name type="synonym">Parastagonospora nodorum</name>
    <dbReference type="NCBI Taxonomy" id="321614"/>
    <lineage>
        <taxon>Eukaryota</taxon>
        <taxon>Fungi</taxon>
        <taxon>Dikarya</taxon>
        <taxon>Ascomycota</taxon>
        <taxon>Pezizomycotina</taxon>
        <taxon>Dothideomycetes</taxon>
        <taxon>Pleosporomycetidae</taxon>
        <taxon>Pleosporales</taxon>
        <taxon>Pleosporineae</taxon>
        <taxon>Phaeosphaeriaceae</taxon>
        <taxon>Parastagonospora</taxon>
    </lineage>
</organism>
<dbReference type="AlphaFoldDB" id="Q0U2U1"/>
<evidence type="ECO:0000313" key="3">
    <source>
        <dbReference type="Proteomes" id="UP000001055"/>
    </source>
</evidence>
<feature type="region of interest" description="Disordered" evidence="1">
    <location>
        <begin position="1"/>
        <end position="21"/>
    </location>
</feature>
<feature type="compositionally biased region" description="Low complexity" evidence="1">
    <location>
        <begin position="11"/>
        <end position="21"/>
    </location>
</feature>
<dbReference type="GeneID" id="5981087"/>
<dbReference type="HOGENOM" id="CLU_2559044_0_0_1"/>
<accession>Q0U2U1</accession>
<reference evidence="3" key="1">
    <citation type="journal article" date="2007" name="Plant Cell">
        <title>Dothideomycete-plant interactions illuminated by genome sequencing and EST analysis of the wheat pathogen Stagonospora nodorum.</title>
        <authorList>
            <person name="Hane J.K."/>
            <person name="Lowe R.G."/>
            <person name="Solomon P.S."/>
            <person name="Tan K.C."/>
            <person name="Schoch C.L."/>
            <person name="Spatafora J.W."/>
            <person name="Crous P.W."/>
            <person name="Kodira C."/>
            <person name="Birren B.W."/>
            <person name="Galagan J.E."/>
            <person name="Torriani S.F."/>
            <person name="McDonald B.A."/>
            <person name="Oliver R.P."/>
        </authorList>
    </citation>
    <scope>NUCLEOTIDE SEQUENCE [LARGE SCALE GENOMIC DNA]</scope>
    <source>
        <strain evidence="3">SN15 / ATCC MYA-4574 / FGSC 10173</strain>
    </source>
</reference>
<dbReference type="KEGG" id="pno:SNOG_13964"/>
<evidence type="ECO:0000256" key="1">
    <source>
        <dbReference type="SAM" id="MobiDB-lite"/>
    </source>
</evidence>
<sequence>MSRPNIPPSNPHANHNDANPNHPKSKLTAWLDCVYVATKANYPFYAALDLLRKDLGKFRRVAEINGTELLMIHTFNPTSIFA</sequence>
<name>Q0U2U1_PHANO</name>
<gene>
    <name evidence="2" type="ORF">SNOG_13964</name>
</gene>
<protein>
    <submittedName>
        <fullName evidence="2">Uncharacterized protein</fullName>
    </submittedName>
</protein>
<dbReference type="InParanoid" id="Q0U2U1"/>
<feature type="compositionally biased region" description="Pro residues" evidence="1">
    <location>
        <begin position="1"/>
        <end position="10"/>
    </location>
</feature>
<evidence type="ECO:0000313" key="2">
    <source>
        <dbReference type="EMBL" id="EAT78589.1"/>
    </source>
</evidence>